<gene>
    <name evidence="2" type="ORF">OM076_22220</name>
</gene>
<dbReference type="Proteomes" id="UP001149140">
    <property type="component" value="Unassembled WGS sequence"/>
</dbReference>
<protein>
    <submittedName>
        <fullName evidence="2">Uncharacterized protein</fullName>
    </submittedName>
</protein>
<evidence type="ECO:0000313" key="2">
    <source>
        <dbReference type="EMBL" id="MDA0163005.1"/>
    </source>
</evidence>
<keyword evidence="1" id="KW-1133">Transmembrane helix</keyword>
<reference evidence="2" key="1">
    <citation type="submission" date="2022-10" db="EMBL/GenBank/DDBJ databases">
        <title>The WGS of Solirubrobacter ginsenosidimutans DSM 21036.</title>
        <authorList>
            <person name="Jiang Z."/>
        </authorList>
    </citation>
    <scope>NUCLEOTIDE SEQUENCE</scope>
    <source>
        <strain evidence="2">DSM 21036</strain>
    </source>
</reference>
<keyword evidence="1" id="KW-0812">Transmembrane</keyword>
<dbReference type="EMBL" id="JAPDOD010000022">
    <property type="protein sequence ID" value="MDA0163005.1"/>
    <property type="molecule type" value="Genomic_DNA"/>
</dbReference>
<name>A0A9X3S159_9ACTN</name>
<dbReference type="AlphaFoldDB" id="A0A9X3S159"/>
<accession>A0A9X3S159</accession>
<proteinExistence type="predicted"/>
<feature type="transmembrane region" description="Helical" evidence="1">
    <location>
        <begin position="113"/>
        <end position="135"/>
    </location>
</feature>
<keyword evidence="1" id="KW-0472">Membrane</keyword>
<feature type="transmembrane region" description="Helical" evidence="1">
    <location>
        <begin position="81"/>
        <end position="101"/>
    </location>
</feature>
<keyword evidence="3" id="KW-1185">Reference proteome</keyword>
<evidence type="ECO:0000313" key="3">
    <source>
        <dbReference type="Proteomes" id="UP001149140"/>
    </source>
</evidence>
<organism evidence="2 3">
    <name type="scientific">Solirubrobacter ginsenosidimutans</name>
    <dbReference type="NCBI Taxonomy" id="490573"/>
    <lineage>
        <taxon>Bacteria</taxon>
        <taxon>Bacillati</taxon>
        <taxon>Actinomycetota</taxon>
        <taxon>Thermoleophilia</taxon>
        <taxon>Solirubrobacterales</taxon>
        <taxon>Solirubrobacteraceae</taxon>
        <taxon>Solirubrobacter</taxon>
    </lineage>
</organism>
<evidence type="ECO:0000256" key="1">
    <source>
        <dbReference type="SAM" id="Phobius"/>
    </source>
</evidence>
<comment type="caution">
    <text evidence="2">The sequence shown here is derived from an EMBL/GenBank/DDBJ whole genome shotgun (WGS) entry which is preliminary data.</text>
</comment>
<sequence length="184" mass="19077">MRALITRLPLMLRALVLVPLLAVGIDQLRVSFACGPDVRSCLETAGDGRFGVAAMLILAVYASAIAALVGRIAQRRRAPALLWIVATAGVYAVCGGQAILAELFGGGAVIGGGWLQLAVLGAAAGALVTLALQAVPAARALIHRLAPRLPRLVEFTAVGFTPPATPQLLRFTRFARDRAPPALA</sequence>
<feature type="transmembrane region" description="Helical" evidence="1">
    <location>
        <begin position="49"/>
        <end position="69"/>
    </location>
</feature>